<comment type="caution">
    <text evidence="1">The sequence shown here is derived from an EMBL/GenBank/DDBJ whole genome shotgun (WGS) entry which is preliminary data.</text>
</comment>
<organism evidence="1 2">
    <name type="scientific">Microcystis aeruginosa NIES-298</name>
    <dbReference type="NCBI Taxonomy" id="449468"/>
    <lineage>
        <taxon>Bacteria</taxon>
        <taxon>Bacillati</taxon>
        <taxon>Cyanobacteriota</taxon>
        <taxon>Cyanophyceae</taxon>
        <taxon>Oscillatoriophycideae</taxon>
        <taxon>Chroococcales</taxon>
        <taxon>Microcystaceae</taxon>
        <taxon>Microcystis</taxon>
    </lineage>
</organism>
<dbReference type="AlphaFoldDB" id="A0A2H6BQM3"/>
<name>A0A2H6BQM3_MICAE</name>
<evidence type="ECO:0000313" key="1">
    <source>
        <dbReference type="EMBL" id="GBD52461.1"/>
    </source>
</evidence>
<accession>A0A2H6BQM3</accession>
<reference evidence="2" key="1">
    <citation type="submission" date="2017-12" db="EMBL/GenBank/DDBJ databases">
        <title>Improved Draft Genome Sequence of Microcystis aeruginosa NIES-298, a Microcystin-Producing Cyanobacterium from Lake Kasumigaura, Japan.</title>
        <authorList>
            <person name="Yamaguchi H."/>
            <person name="Suzuki S."/>
            <person name="Kawachi M."/>
        </authorList>
    </citation>
    <scope>NUCLEOTIDE SEQUENCE [LARGE SCALE GENOMIC DNA]</scope>
    <source>
        <strain evidence="2">NIES-298</strain>
    </source>
</reference>
<dbReference type="Proteomes" id="UP000236321">
    <property type="component" value="Unassembled WGS sequence"/>
</dbReference>
<proteinExistence type="predicted"/>
<dbReference type="EMBL" id="BEYQ01000004">
    <property type="protein sequence ID" value="GBD52461.1"/>
    <property type="molecule type" value="Genomic_DNA"/>
</dbReference>
<dbReference type="Pfam" id="PF11061">
    <property type="entry name" value="Tsr0524-like"/>
    <property type="match status" value="1"/>
</dbReference>
<protein>
    <submittedName>
        <fullName evidence="1">Uncharacterized protein</fullName>
    </submittedName>
</protein>
<dbReference type="InterPro" id="IPR021291">
    <property type="entry name" value="Tsr0524-like"/>
</dbReference>
<evidence type="ECO:0000313" key="2">
    <source>
        <dbReference type="Proteomes" id="UP000236321"/>
    </source>
</evidence>
<sequence length="101" mass="11589">MILERAITEEHWGVYLTRIYIKLRIGLLNYRLIKTVEVMEIGQKVKVCRLRDRVNSDVAGKLGKVGVIKNFKMTDGSGVGAVVQFDDKTATWFFEDELKLI</sequence>
<gene>
    <name evidence="1" type="ORF">BGM30_15540</name>
</gene>